<accession>C3PHC8</accession>
<dbReference type="OrthoDB" id="1016457at2"/>
<dbReference type="Proteomes" id="UP000002077">
    <property type="component" value="Chromosome"/>
</dbReference>
<sequence length="640" mass="67015">MSRSFSRRSLALCVATATSLSVAVPASSAAIVNNVIEHSAADASLKLTPVGTYESEVYAESAAEIVAFHPASKRILTVNAHAGQIDILDASDPAKPTLIGSISAGKGKEINSVAVRPDGLAVAAVQQADKTEDGDALFFNAAAADLDTAELGRVMVGALPDNVHLTADGGYALVANEGEPSNELNAEGTDYVTDPEGSVSVIKLPEAVEAPTQADARIAGFTAFDGQPLPEGVRVFGPSGHDSKPSIDFEPEYITSQDGKAFVTLQEANAIGVIDIESATVEKILPAHIADHSQVPLDPSNKDDAAELRTIPVKGLSMPDSIGAFTAGGQTYFATANEGDAREWGIKEKDGGSGVYTDEVELKDLVEEGKVCEGALGDVDLDKLADKKEAGNLKLSNASGWNEEKGCFDELYAYGSRSFSIYDSEGNIVFDSGAEFEKITAELNEPGIFHHNADNEEATFDDRSDNKGPEPEALTIGTVGERTYAFIGAERVGGIFVYDVTDPTNASFVTYVNNRDFSTDEFAAAGDLGPEGFAFVDKADSPNGEHLLIVGNEVSGTTTAYNVEDLLNADEDNEDDADDHGENKSSQSSHSSTATIAVGSIIGVIAAVAAAVGLLNTPGVRETVLSFAPAPLREQLGKFL</sequence>
<dbReference type="KEGG" id="car:cauri_1639"/>
<dbReference type="GO" id="GO:0004035">
    <property type="term" value="F:alkaline phosphatase activity"/>
    <property type="evidence" value="ECO:0007669"/>
    <property type="project" value="UniProtKB-EC"/>
</dbReference>
<dbReference type="AlphaFoldDB" id="C3PHC8"/>
<proteinExistence type="predicted"/>
<evidence type="ECO:0000313" key="6">
    <source>
        <dbReference type="Proteomes" id="UP000002077"/>
    </source>
</evidence>
<dbReference type="InterPro" id="IPR055188">
    <property type="entry name" value="Choice_anch_I"/>
</dbReference>
<dbReference type="Pfam" id="PF22494">
    <property type="entry name" value="choice_anch_I"/>
    <property type="match status" value="1"/>
</dbReference>
<gene>
    <name evidence="5" type="ordered locus">cauri_1639</name>
</gene>
<dbReference type="InterPro" id="IPR011044">
    <property type="entry name" value="Quino_amine_DH_bsu"/>
</dbReference>
<dbReference type="eggNOG" id="COG3391">
    <property type="taxonomic scope" value="Bacteria"/>
</dbReference>
<dbReference type="STRING" id="548476.cauri_1639"/>
<dbReference type="NCBIfam" id="NF038117">
    <property type="entry name" value="choice_anch_I"/>
    <property type="match status" value="1"/>
</dbReference>
<organism evidence="5 6">
    <name type="scientific">Corynebacterium aurimucosum (strain ATCC 700975 / DSM 44827 / CIP 107346 / CN-1)</name>
    <name type="common">Corynebacterium nigricans</name>
    <dbReference type="NCBI Taxonomy" id="548476"/>
    <lineage>
        <taxon>Bacteria</taxon>
        <taxon>Bacillati</taxon>
        <taxon>Actinomycetota</taxon>
        <taxon>Actinomycetes</taxon>
        <taxon>Mycobacteriales</taxon>
        <taxon>Corynebacteriaceae</taxon>
        <taxon>Corynebacterium</taxon>
    </lineage>
</organism>
<keyword evidence="5" id="KW-0378">Hydrolase</keyword>
<keyword evidence="2" id="KW-1133">Transmembrane helix</keyword>
<keyword evidence="2" id="KW-0472">Membrane</keyword>
<dbReference type="Gene3D" id="2.130.10.10">
    <property type="entry name" value="YVTN repeat-like/Quinoprotein amine dehydrogenase"/>
    <property type="match status" value="1"/>
</dbReference>
<dbReference type="RefSeq" id="WP_012715134.1">
    <property type="nucleotide sequence ID" value="NC_012590.1"/>
</dbReference>
<feature type="signal peptide" evidence="3">
    <location>
        <begin position="1"/>
        <end position="23"/>
    </location>
</feature>
<feature type="domain" description="Choice-of-anchor I" evidence="4">
    <location>
        <begin position="57"/>
        <end position="562"/>
    </location>
</feature>
<dbReference type="EC" id="3.1.3.1" evidence="5"/>
<dbReference type="PANTHER" id="PTHR46928">
    <property type="entry name" value="MESENCHYME-SPECIFIC CELL SURFACE GLYCOPROTEIN"/>
    <property type="match status" value="1"/>
</dbReference>
<reference evidence="5 6" key="1">
    <citation type="journal article" date="2010" name="BMC Genomics">
        <title>Complete genome sequence and lifestyle of black-pigmented Corynebacterium aurimucosum ATCC 700975 (formerly C. nigricans CN-1) isolated from a vaginal swab of a woman with spontaneous abortion.</title>
        <authorList>
            <person name="Trost E."/>
            <person name="Gotker S."/>
            <person name="Schneider J."/>
            <person name="Schneiker-Bekel S."/>
            <person name="Szczepanowski R."/>
            <person name="Tilker A."/>
            <person name="Viehoever P."/>
            <person name="Arnold W."/>
            <person name="Bekel T."/>
            <person name="Blom J."/>
            <person name="Gartemann K.H."/>
            <person name="Linke B."/>
            <person name="Goesmann A."/>
            <person name="Puhler A."/>
            <person name="Shukla S.K."/>
            <person name="Tauch A."/>
        </authorList>
    </citation>
    <scope>NUCLEOTIDE SEQUENCE [LARGE SCALE GENOMIC DNA]</scope>
    <source>
        <strain evidence="6">ATCC 700975 / DSM 44827 / CIP 107346 / CN-1</strain>
    </source>
</reference>
<feature type="chain" id="PRO_5038682141" evidence="3">
    <location>
        <begin position="24"/>
        <end position="640"/>
    </location>
</feature>
<protein>
    <submittedName>
        <fullName evidence="5">Alkaline phosphatase</fullName>
        <ecNumber evidence="5">3.1.3.1</ecNumber>
    </submittedName>
</protein>
<evidence type="ECO:0000313" key="5">
    <source>
        <dbReference type="EMBL" id="ACP33232.1"/>
    </source>
</evidence>
<keyword evidence="2" id="KW-0812">Transmembrane</keyword>
<feature type="transmembrane region" description="Helical" evidence="2">
    <location>
        <begin position="594"/>
        <end position="615"/>
    </location>
</feature>
<dbReference type="InterPro" id="IPR052956">
    <property type="entry name" value="Mesenchyme-surface_protein"/>
</dbReference>
<dbReference type="PANTHER" id="PTHR46928:SF1">
    <property type="entry name" value="MESENCHYME-SPECIFIC CELL SURFACE GLYCOPROTEIN"/>
    <property type="match status" value="1"/>
</dbReference>
<name>C3PHC8_CORA7</name>
<evidence type="ECO:0000256" key="2">
    <source>
        <dbReference type="SAM" id="Phobius"/>
    </source>
</evidence>
<evidence type="ECO:0000259" key="4">
    <source>
        <dbReference type="Pfam" id="PF22494"/>
    </source>
</evidence>
<dbReference type="InterPro" id="IPR015943">
    <property type="entry name" value="WD40/YVTN_repeat-like_dom_sf"/>
</dbReference>
<dbReference type="SUPFAM" id="SSF50969">
    <property type="entry name" value="YVTN repeat-like/Quinoprotein amine dehydrogenase"/>
    <property type="match status" value="1"/>
</dbReference>
<evidence type="ECO:0000256" key="1">
    <source>
        <dbReference type="SAM" id="MobiDB-lite"/>
    </source>
</evidence>
<feature type="region of interest" description="Disordered" evidence="1">
    <location>
        <begin position="571"/>
        <end position="591"/>
    </location>
</feature>
<dbReference type="EMBL" id="CP001601">
    <property type="protein sequence ID" value="ACP33232.1"/>
    <property type="molecule type" value="Genomic_DNA"/>
</dbReference>
<keyword evidence="3" id="KW-0732">Signal</keyword>
<keyword evidence="6" id="KW-1185">Reference proteome</keyword>
<evidence type="ECO:0000256" key="3">
    <source>
        <dbReference type="SAM" id="SignalP"/>
    </source>
</evidence>
<dbReference type="HOGENOM" id="CLU_020353_0_0_11"/>
<dbReference type="GeneID" id="31924269"/>